<dbReference type="InterPro" id="IPR013766">
    <property type="entry name" value="Thioredoxin_domain"/>
</dbReference>
<dbReference type="Gene3D" id="3.40.30.10">
    <property type="entry name" value="Glutaredoxin"/>
    <property type="match status" value="1"/>
</dbReference>
<feature type="active site" description="Nucleophile" evidence="3">
    <location>
        <position position="37"/>
    </location>
</feature>
<feature type="site" description="Contributes to redox potential value" evidence="3">
    <location>
        <position position="35"/>
    </location>
</feature>
<feature type="active site" description="Nucleophile" evidence="3">
    <location>
        <position position="34"/>
    </location>
</feature>
<dbReference type="PIRSF" id="PIRSF000077">
    <property type="entry name" value="Thioredoxin"/>
    <property type="match status" value="1"/>
</dbReference>
<evidence type="ECO:0000256" key="1">
    <source>
        <dbReference type="ARBA" id="ARBA00023157"/>
    </source>
</evidence>
<dbReference type="PANTHER" id="PTHR46115">
    <property type="entry name" value="THIOREDOXIN-LIKE PROTEIN 1"/>
    <property type="match status" value="1"/>
</dbReference>
<name>Q6ZYL0_SUBFI</name>
<dbReference type="InterPro" id="IPR005746">
    <property type="entry name" value="Thioredoxin"/>
</dbReference>
<dbReference type="InterPro" id="IPR017937">
    <property type="entry name" value="Thioredoxin_CS"/>
</dbReference>
<dbReference type="GO" id="GO:0015035">
    <property type="term" value="F:protein-disulfide reductase activity"/>
    <property type="evidence" value="ECO:0007669"/>
    <property type="project" value="InterPro"/>
</dbReference>
<evidence type="ECO:0000259" key="5">
    <source>
        <dbReference type="PROSITE" id="PS51352"/>
    </source>
</evidence>
<dbReference type="PROSITE" id="PS51352">
    <property type="entry name" value="THIOREDOXIN_2"/>
    <property type="match status" value="1"/>
</dbReference>
<protein>
    <recommendedName>
        <fullName evidence="2">Thioredoxin</fullName>
    </recommendedName>
</protein>
<feature type="site" description="Deprotonates C-terminal active site Cys" evidence="3">
    <location>
        <position position="28"/>
    </location>
</feature>
<organism evidence="6">
    <name type="scientific">Suberites ficus</name>
    <name type="common">Sponge</name>
    <dbReference type="NCBI Taxonomy" id="86007"/>
    <lineage>
        <taxon>Eukaryota</taxon>
        <taxon>Metazoa</taxon>
        <taxon>Porifera</taxon>
        <taxon>Demospongiae</taxon>
        <taxon>Heteroscleromorpha</taxon>
        <taxon>Suberitida</taxon>
        <taxon>Suberitidae</taxon>
        <taxon>Suberites</taxon>
    </lineage>
</organism>
<proteinExistence type="evidence at transcript level"/>
<gene>
    <name evidence="6" type="primary">trx</name>
</gene>
<keyword evidence="1 4" id="KW-1015">Disulfide bond</keyword>
<evidence type="ECO:0000256" key="3">
    <source>
        <dbReference type="PIRSR" id="PIRSR000077-1"/>
    </source>
</evidence>
<sequence>MPKFLKNKDEFDTALSDAKAAKKWVVIDFTASWCGPCKMIAPKFEEMEKQFTNVAFYKIDVDDNDEVAEAQGISAMPTFKFFYDGVEEKSKTMKGANEAKLRSTLEEISK</sequence>
<feature type="disulfide bond" description="Redox-active" evidence="4">
    <location>
        <begin position="34"/>
        <end position="37"/>
    </location>
</feature>
<dbReference type="Pfam" id="PF00085">
    <property type="entry name" value="Thioredoxin"/>
    <property type="match status" value="1"/>
</dbReference>
<dbReference type="EMBL" id="AJ634778">
    <property type="protein sequence ID" value="CAG25528.1"/>
    <property type="molecule type" value="mRNA"/>
</dbReference>
<keyword evidence="4" id="KW-0676">Redox-active center</keyword>
<dbReference type="SUPFAM" id="SSF52833">
    <property type="entry name" value="Thioredoxin-like"/>
    <property type="match status" value="1"/>
</dbReference>
<feature type="site" description="Contributes to redox potential value" evidence="3">
    <location>
        <position position="36"/>
    </location>
</feature>
<comment type="similarity">
    <text evidence="2">Belongs to the thioredoxin family.</text>
</comment>
<evidence type="ECO:0000256" key="4">
    <source>
        <dbReference type="PIRSR" id="PIRSR000077-4"/>
    </source>
</evidence>
<dbReference type="FunFam" id="3.40.30.10:FF:000245">
    <property type="entry name" value="Thioredoxin"/>
    <property type="match status" value="1"/>
</dbReference>
<dbReference type="PROSITE" id="PS00194">
    <property type="entry name" value="THIOREDOXIN_1"/>
    <property type="match status" value="1"/>
</dbReference>
<reference evidence="6" key="1">
    <citation type="submission" date="2004-03" db="EMBL/GenBank/DDBJ databases">
        <title>Construction and analysis of cDNA libraries from marine sponges.</title>
        <authorList>
            <person name="Qing N."/>
            <person name="Crosbie N."/>
            <person name="Hess W.R."/>
        </authorList>
    </citation>
    <scope>NUCLEOTIDE SEQUENCE</scope>
</reference>
<dbReference type="AlphaFoldDB" id="Q6ZYL0"/>
<evidence type="ECO:0000256" key="2">
    <source>
        <dbReference type="PIRNR" id="PIRNR000077"/>
    </source>
</evidence>
<evidence type="ECO:0000313" key="6">
    <source>
        <dbReference type="EMBL" id="CAG25528.1"/>
    </source>
</evidence>
<dbReference type="InterPro" id="IPR036249">
    <property type="entry name" value="Thioredoxin-like_sf"/>
</dbReference>
<accession>Q6ZYL0</accession>
<dbReference type="CDD" id="cd02947">
    <property type="entry name" value="TRX_family"/>
    <property type="match status" value="1"/>
</dbReference>
<feature type="domain" description="Thioredoxin" evidence="5">
    <location>
        <begin position="1"/>
        <end position="110"/>
    </location>
</feature>
<dbReference type="PRINTS" id="PR00421">
    <property type="entry name" value="THIOREDOXIN"/>
</dbReference>